<comment type="subcellular location">
    <subcellularLocation>
        <location evidence="1">Membrane</location>
    </subcellularLocation>
</comment>
<dbReference type="GO" id="GO:0051646">
    <property type="term" value="P:mitochondrion localization"/>
    <property type="evidence" value="ECO:0007669"/>
    <property type="project" value="TreeGrafter"/>
</dbReference>
<evidence type="ECO:0000256" key="4">
    <source>
        <dbReference type="ARBA" id="ARBA00023134"/>
    </source>
</evidence>
<keyword evidence="9" id="KW-1185">Reference proteome</keyword>
<dbReference type="GO" id="GO:0003924">
    <property type="term" value="F:GTPase activity"/>
    <property type="evidence" value="ECO:0007669"/>
    <property type="project" value="InterPro"/>
</dbReference>
<keyword evidence="5" id="KW-0472">Membrane</keyword>
<dbReference type="InterPro" id="IPR027094">
    <property type="entry name" value="Mitofusin_fam"/>
</dbReference>
<evidence type="ECO:0000256" key="2">
    <source>
        <dbReference type="ARBA" id="ARBA00022741"/>
    </source>
</evidence>
<reference evidence="8" key="2">
    <citation type="submission" date="2020-11" db="EMBL/GenBank/DDBJ databases">
        <authorList>
            <person name="McCartney M.A."/>
            <person name="Auch B."/>
            <person name="Kono T."/>
            <person name="Mallez S."/>
            <person name="Becker A."/>
            <person name="Gohl D.M."/>
            <person name="Silverstein K.A.T."/>
            <person name="Koren S."/>
            <person name="Bechman K.B."/>
            <person name="Herman A."/>
            <person name="Abrahante J.E."/>
            <person name="Garbe J."/>
        </authorList>
    </citation>
    <scope>NUCLEOTIDE SEQUENCE</scope>
    <source>
        <strain evidence="8">Duluth1</strain>
        <tissue evidence="8">Whole animal</tissue>
    </source>
</reference>
<evidence type="ECO:0000313" key="9">
    <source>
        <dbReference type="Proteomes" id="UP000828390"/>
    </source>
</evidence>
<evidence type="ECO:0000256" key="5">
    <source>
        <dbReference type="ARBA" id="ARBA00023136"/>
    </source>
</evidence>
<dbReference type="SUPFAM" id="SSF52540">
    <property type="entry name" value="P-loop containing nucleoside triphosphate hydrolases"/>
    <property type="match status" value="1"/>
</dbReference>
<protein>
    <recommendedName>
        <fullName evidence="7">Dynamin N-terminal domain-containing protein</fullName>
    </recommendedName>
</protein>
<evidence type="ECO:0000313" key="8">
    <source>
        <dbReference type="EMBL" id="KAH3892955.1"/>
    </source>
</evidence>
<keyword evidence="3" id="KW-0378">Hydrolase</keyword>
<feature type="domain" description="Dynamin N-terminal" evidence="7">
    <location>
        <begin position="75"/>
        <end position="225"/>
    </location>
</feature>
<accession>A0A9D4NCI2</accession>
<dbReference type="PANTHER" id="PTHR10465">
    <property type="entry name" value="TRANSMEMBRANE GTPASE FZO1"/>
    <property type="match status" value="1"/>
</dbReference>
<keyword evidence="6" id="KW-0175">Coiled coil</keyword>
<evidence type="ECO:0000256" key="6">
    <source>
        <dbReference type="SAM" id="Coils"/>
    </source>
</evidence>
<evidence type="ECO:0000256" key="3">
    <source>
        <dbReference type="ARBA" id="ARBA00022801"/>
    </source>
</evidence>
<dbReference type="EMBL" id="JAIWYP010000001">
    <property type="protein sequence ID" value="KAH3892955.1"/>
    <property type="molecule type" value="Genomic_DNA"/>
</dbReference>
<gene>
    <name evidence="8" type="ORF">DPMN_017091</name>
</gene>
<evidence type="ECO:0000259" key="7">
    <source>
        <dbReference type="Pfam" id="PF00350"/>
    </source>
</evidence>
<organism evidence="8 9">
    <name type="scientific">Dreissena polymorpha</name>
    <name type="common">Zebra mussel</name>
    <name type="synonym">Mytilus polymorpha</name>
    <dbReference type="NCBI Taxonomy" id="45954"/>
    <lineage>
        <taxon>Eukaryota</taxon>
        <taxon>Metazoa</taxon>
        <taxon>Spiralia</taxon>
        <taxon>Lophotrochozoa</taxon>
        <taxon>Mollusca</taxon>
        <taxon>Bivalvia</taxon>
        <taxon>Autobranchia</taxon>
        <taxon>Heteroconchia</taxon>
        <taxon>Euheterodonta</taxon>
        <taxon>Imparidentia</taxon>
        <taxon>Neoheterodontei</taxon>
        <taxon>Myida</taxon>
        <taxon>Dreissenoidea</taxon>
        <taxon>Dreissenidae</taxon>
        <taxon>Dreissena</taxon>
    </lineage>
</organism>
<dbReference type="GO" id="GO:0008053">
    <property type="term" value="P:mitochondrial fusion"/>
    <property type="evidence" value="ECO:0007669"/>
    <property type="project" value="TreeGrafter"/>
</dbReference>
<reference evidence="8" key="1">
    <citation type="journal article" date="2019" name="bioRxiv">
        <title>The Genome of the Zebra Mussel, Dreissena polymorpha: A Resource for Invasive Species Research.</title>
        <authorList>
            <person name="McCartney M.A."/>
            <person name="Auch B."/>
            <person name="Kono T."/>
            <person name="Mallez S."/>
            <person name="Zhang Y."/>
            <person name="Obille A."/>
            <person name="Becker A."/>
            <person name="Abrahante J.E."/>
            <person name="Garbe J."/>
            <person name="Badalamenti J.P."/>
            <person name="Herman A."/>
            <person name="Mangelson H."/>
            <person name="Liachko I."/>
            <person name="Sullivan S."/>
            <person name="Sone E.D."/>
            <person name="Koren S."/>
            <person name="Silverstein K.A.T."/>
            <person name="Beckman K.B."/>
            <person name="Gohl D.M."/>
        </authorList>
    </citation>
    <scope>NUCLEOTIDE SEQUENCE</scope>
    <source>
        <strain evidence="8">Duluth1</strain>
        <tissue evidence="8">Whole animal</tissue>
    </source>
</reference>
<keyword evidence="4" id="KW-0342">GTP-binding</keyword>
<dbReference type="Proteomes" id="UP000828390">
    <property type="component" value="Unassembled WGS sequence"/>
</dbReference>
<dbReference type="InterPro" id="IPR045063">
    <property type="entry name" value="Dynamin_N"/>
</dbReference>
<feature type="coiled-coil region" evidence="6">
    <location>
        <begin position="557"/>
        <end position="617"/>
    </location>
</feature>
<dbReference type="GO" id="GO:0005741">
    <property type="term" value="C:mitochondrial outer membrane"/>
    <property type="evidence" value="ECO:0007669"/>
    <property type="project" value="TreeGrafter"/>
</dbReference>
<dbReference type="AlphaFoldDB" id="A0A9D4NCI2"/>
<dbReference type="InterPro" id="IPR027417">
    <property type="entry name" value="P-loop_NTPase"/>
</dbReference>
<comment type="caution">
    <text evidence="8">The sequence shown here is derived from an EMBL/GenBank/DDBJ whole genome shotgun (WGS) entry which is preliminary data.</text>
</comment>
<dbReference type="Gene3D" id="3.40.50.300">
    <property type="entry name" value="P-loop containing nucleotide triphosphate hydrolases"/>
    <property type="match status" value="1"/>
</dbReference>
<dbReference type="PANTHER" id="PTHR10465:SF3">
    <property type="entry name" value="TRANSMEMBRANE GTPASE MARF-RELATED"/>
    <property type="match status" value="1"/>
</dbReference>
<keyword evidence="2" id="KW-0547">Nucleotide-binding</keyword>
<dbReference type="Pfam" id="PF00350">
    <property type="entry name" value="Dynamin_N"/>
    <property type="match status" value="1"/>
</dbReference>
<proteinExistence type="predicted"/>
<dbReference type="GO" id="GO:0005525">
    <property type="term" value="F:GTP binding"/>
    <property type="evidence" value="ECO:0007669"/>
    <property type="project" value="UniProtKB-KW"/>
</dbReference>
<evidence type="ECO:0000256" key="1">
    <source>
        <dbReference type="ARBA" id="ARBA00004370"/>
    </source>
</evidence>
<sequence length="622" mass="70774">MASDQPSKSFSDQDPDSVFTKTKQMLLNNMTKVLSMANEVKKVIHTDQITQSSWIDFDKRATQIIETLKKDDIKIAVLGSTSTGKSTVINALLGERVVPEGKGIITECAIRISGVDFDNGYWINENEPNEQKDMNSLVAESTKNASGIQIYLPKAKHIFLANEFVIIDSPGIGAKKDLDTCVSKYCKDSDVFVLVINGESAMRNDEREFFVRFRKDISPPNIFILINRWDCCENDKDVDKLTKKHLDTSSELWEDLKLSVPLNKRVFFVSAKTSLESKMQGLGEHVQGKGSNEFETFREVMTECLSKCAVETKFYKHIQSGIDMCVEICNKIDMFETCISVITALEDIFKNEVQQLRLRIQKLVTEWLNKHISVEAIVNEPQQTEEEFDQNNIHAYKEILEKRFISNLERRVTKNCKDDITRYVDSTVQTLNAWVARNVNKLQTEHASFENKIGSSYQIIVGHSLTGYKDKIGLERYWGACGLLTIAACLVMIVQEPGKALKAAFGCGFVGICSSVVVQRTFWDKQELVKTQFIENATQQLPKVNQDFSKSISDTYERTLRNQMEQIKNTIVREEKAFSGLVLSTDVTELNKQLCMLQDIRKQTKTLLSEFAKLEMQVKHDI</sequence>
<name>A0A9D4NCI2_DREPO</name>